<accession>A0A3M9XVH8</accession>
<feature type="signal peptide" evidence="2">
    <location>
        <begin position="1"/>
        <end position="28"/>
    </location>
</feature>
<reference evidence="3 4" key="1">
    <citation type="submission" date="2018-08" db="EMBL/GenBank/DDBJ databases">
        <title>Genome sequence of Methylocystis hirsuta CSC1, a methanotroph able to accumulate PHAs.</title>
        <authorList>
            <person name="Bordel S."/>
            <person name="Rodriguez E."/>
            <person name="Gancedo J."/>
            <person name="Munoz R."/>
        </authorList>
    </citation>
    <scope>NUCLEOTIDE SEQUENCE [LARGE SCALE GENOMIC DNA]</scope>
    <source>
        <strain evidence="3 4">CSC1</strain>
    </source>
</reference>
<keyword evidence="2" id="KW-0732">Signal</keyword>
<proteinExistence type="predicted"/>
<comment type="caution">
    <text evidence="3">The sequence shown here is derived from an EMBL/GenBank/DDBJ whole genome shotgun (WGS) entry which is preliminary data.</text>
</comment>
<dbReference type="EMBL" id="QWDD01000001">
    <property type="protein sequence ID" value="RNJ51626.1"/>
    <property type="molecule type" value="Genomic_DNA"/>
</dbReference>
<dbReference type="AlphaFoldDB" id="A0A3M9XVH8"/>
<feature type="compositionally biased region" description="Low complexity" evidence="1">
    <location>
        <begin position="56"/>
        <end position="78"/>
    </location>
</feature>
<gene>
    <name evidence="3" type="ORF">D1O30_07595</name>
</gene>
<dbReference type="Proteomes" id="UP000268623">
    <property type="component" value="Unassembled WGS sequence"/>
</dbReference>
<sequence length="124" mass="12437">MSTCARLSFGPLLCAAFLIAAGPQVASAQQLQADPGAPNASGSVTTQPKAKRAKAQQSPRAGAGQQQQQQGGSGNRQFGELEGWSPGKAPPGGKQTEAEKPASPNGKLPIGVSPSGNMSVGLPF</sequence>
<organism evidence="3 4">
    <name type="scientific">Methylocystis hirsuta</name>
    <dbReference type="NCBI Taxonomy" id="369798"/>
    <lineage>
        <taxon>Bacteria</taxon>
        <taxon>Pseudomonadati</taxon>
        <taxon>Pseudomonadota</taxon>
        <taxon>Alphaproteobacteria</taxon>
        <taxon>Hyphomicrobiales</taxon>
        <taxon>Methylocystaceae</taxon>
        <taxon>Methylocystis</taxon>
    </lineage>
</organism>
<dbReference type="OrthoDB" id="8449434at2"/>
<evidence type="ECO:0000313" key="3">
    <source>
        <dbReference type="EMBL" id="RNJ51626.1"/>
    </source>
</evidence>
<feature type="chain" id="PRO_5018059786" evidence="2">
    <location>
        <begin position="29"/>
        <end position="124"/>
    </location>
</feature>
<protein>
    <submittedName>
        <fullName evidence="3">Uncharacterized protein</fullName>
    </submittedName>
</protein>
<name>A0A3M9XVH8_9HYPH</name>
<evidence type="ECO:0000313" key="4">
    <source>
        <dbReference type="Proteomes" id="UP000268623"/>
    </source>
</evidence>
<evidence type="ECO:0000256" key="2">
    <source>
        <dbReference type="SAM" id="SignalP"/>
    </source>
</evidence>
<keyword evidence="4" id="KW-1185">Reference proteome</keyword>
<evidence type="ECO:0000256" key="1">
    <source>
        <dbReference type="SAM" id="MobiDB-lite"/>
    </source>
</evidence>
<feature type="region of interest" description="Disordered" evidence="1">
    <location>
        <begin position="25"/>
        <end position="124"/>
    </location>
</feature>
<dbReference type="RefSeq" id="WP_123177481.1">
    <property type="nucleotide sequence ID" value="NZ_QWDD01000001.1"/>
</dbReference>